<dbReference type="EMBL" id="QFYS01000002">
    <property type="protein sequence ID" value="RAK67530.1"/>
    <property type="molecule type" value="Genomic_DNA"/>
</dbReference>
<comment type="caution">
    <text evidence="1">The sequence shown here is derived from an EMBL/GenBank/DDBJ whole genome shotgun (WGS) entry which is preliminary data.</text>
</comment>
<keyword evidence="2" id="KW-1185">Reference proteome</keyword>
<dbReference type="AlphaFoldDB" id="A0A328BJN3"/>
<protein>
    <submittedName>
        <fullName evidence="1">Uncharacterized protein</fullName>
    </submittedName>
</protein>
<proteinExistence type="predicted"/>
<name>A0A328BJN3_9CAUL</name>
<dbReference type="RefSeq" id="WP_111275140.1">
    <property type="nucleotide sequence ID" value="NZ_QFYS01000002.1"/>
</dbReference>
<dbReference type="Proteomes" id="UP000249524">
    <property type="component" value="Unassembled WGS sequence"/>
</dbReference>
<evidence type="ECO:0000313" key="2">
    <source>
        <dbReference type="Proteomes" id="UP000249524"/>
    </source>
</evidence>
<accession>A0A328BJN3</accession>
<sequence>MTRRNPDLVALQHDLSDVLDDLIDAQERAQTADAVRAIAREIAEVNHRITVAGQLLFKRQTEQITEAVLAIQEERAALDEAIADIEKVGAFIRTVSSFLGLVDQALDLAKLV</sequence>
<gene>
    <name evidence="1" type="ORF">DJ019_06375</name>
</gene>
<reference evidence="1 2" key="1">
    <citation type="submission" date="2018-05" db="EMBL/GenBank/DDBJ databases">
        <authorList>
            <person name="Lanie J.A."/>
            <person name="Ng W.-L."/>
            <person name="Kazmierczak K.M."/>
            <person name="Andrzejewski T.M."/>
            <person name="Davidsen T.M."/>
            <person name="Wayne K.J."/>
            <person name="Tettelin H."/>
            <person name="Glass J.I."/>
            <person name="Rusch D."/>
            <person name="Podicherti R."/>
            <person name="Tsui H.-C.T."/>
            <person name="Winkler M.E."/>
        </authorList>
    </citation>
    <scope>NUCLEOTIDE SEQUENCE [LARGE SCALE GENOMIC DNA]</scope>
    <source>
        <strain evidence="1 2">BUT-10</strain>
    </source>
</reference>
<organism evidence="1 2">
    <name type="scientific">Phenylobacterium kunshanense</name>
    <dbReference type="NCBI Taxonomy" id="1445034"/>
    <lineage>
        <taxon>Bacteria</taxon>
        <taxon>Pseudomonadati</taxon>
        <taxon>Pseudomonadota</taxon>
        <taxon>Alphaproteobacteria</taxon>
        <taxon>Caulobacterales</taxon>
        <taxon>Caulobacteraceae</taxon>
        <taxon>Phenylobacterium</taxon>
    </lineage>
</organism>
<evidence type="ECO:0000313" key="1">
    <source>
        <dbReference type="EMBL" id="RAK67530.1"/>
    </source>
</evidence>